<organism evidence="2 3">
    <name type="scientific">Brevibacillus brevis</name>
    <name type="common">Bacillus brevis</name>
    <dbReference type="NCBI Taxonomy" id="1393"/>
    <lineage>
        <taxon>Bacteria</taxon>
        <taxon>Bacillati</taxon>
        <taxon>Bacillota</taxon>
        <taxon>Bacilli</taxon>
        <taxon>Bacillales</taxon>
        <taxon>Paenibacillaceae</taxon>
        <taxon>Brevibacillus</taxon>
    </lineage>
</organism>
<evidence type="ECO:0000259" key="1">
    <source>
        <dbReference type="Pfam" id="PF08241"/>
    </source>
</evidence>
<dbReference type="Pfam" id="PF08241">
    <property type="entry name" value="Methyltransf_11"/>
    <property type="match status" value="1"/>
</dbReference>
<dbReference type="InterPro" id="IPR029063">
    <property type="entry name" value="SAM-dependent_MTases_sf"/>
</dbReference>
<gene>
    <name evidence="2" type="ORF">RGB73_06710</name>
</gene>
<sequence>MRDPYANIAKVDPSVQRKLGESLEIRAADLEMRGIVDAYLAKLNWPDGMEVLEVGCGTGAVTRLLAERPEVKKVTGIDPSRIFVEKARSLNTHPHVEFVVGDGRDLPFSGQAFDMVVFHTVLGHVPAPERFLEEAGRVLRKGGQLVIFDGDYMSRSVAIREHDPLQACVDIMKSSNSQNPWLVRQLPAMLTALSFANVQAEGYSYVGKDPSYMLDYVLRGADRLADAGIVSQEAAAALKAEARQRVRDGRFFGLFPYMSFRAIWG</sequence>
<dbReference type="SUPFAM" id="SSF53335">
    <property type="entry name" value="S-adenosyl-L-methionine-dependent methyltransferases"/>
    <property type="match status" value="1"/>
</dbReference>
<keyword evidence="3" id="KW-1185">Reference proteome</keyword>
<keyword evidence="2" id="KW-0489">Methyltransferase</keyword>
<keyword evidence="2" id="KW-0808">Transferase</keyword>
<dbReference type="InterPro" id="IPR013216">
    <property type="entry name" value="Methyltransf_11"/>
</dbReference>
<dbReference type="GO" id="GO:0008168">
    <property type="term" value="F:methyltransferase activity"/>
    <property type="evidence" value="ECO:0007669"/>
    <property type="project" value="UniProtKB-KW"/>
</dbReference>
<dbReference type="PANTHER" id="PTHR43591">
    <property type="entry name" value="METHYLTRANSFERASE"/>
    <property type="match status" value="1"/>
</dbReference>
<feature type="domain" description="Methyltransferase type 11" evidence="1">
    <location>
        <begin position="52"/>
        <end position="147"/>
    </location>
</feature>
<dbReference type="GO" id="GO:0032259">
    <property type="term" value="P:methylation"/>
    <property type="evidence" value="ECO:0007669"/>
    <property type="project" value="UniProtKB-KW"/>
</dbReference>
<dbReference type="Gene3D" id="3.40.50.150">
    <property type="entry name" value="Vaccinia Virus protein VP39"/>
    <property type="match status" value="1"/>
</dbReference>
<evidence type="ECO:0000313" key="2">
    <source>
        <dbReference type="EMBL" id="WNC16002.1"/>
    </source>
</evidence>
<dbReference type="EMBL" id="CP134050">
    <property type="protein sequence ID" value="WNC16002.1"/>
    <property type="molecule type" value="Genomic_DNA"/>
</dbReference>
<reference evidence="2 3" key="1">
    <citation type="submission" date="2023-09" db="EMBL/GenBank/DDBJ databases">
        <title>Complete Genome and Methylome dissection of Bacillus brevis NEB573 original source of BbsI restriction endonuclease.</title>
        <authorList>
            <person name="Fomenkov A."/>
            <person name="Roberts R.D."/>
        </authorList>
    </citation>
    <scope>NUCLEOTIDE SEQUENCE [LARGE SCALE GENOMIC DNA]</scope>
    <source>
        <strain evidence="2 3">NEB573</strain>
    </source>
</reference>
<dbReference type="RefSeq" id="WP_310770287.1">
    <property type="nucleotide sequence ID" value="NZ_CP134050.1"/>
</dbReference>
<evidence type="ECO:0000313" key="3">
    <source>
        <dbReference type="Proteomes" id="UP001256827"/>
    </source>
</evidence>
<protein>
    <submittedName>
        <fullName evidence="2">Methyltransferase domain-containing protein</fullName>
    </submittedName>
</protein>
<accession>A0ABY9TAQ0</accession>
<dbReference type="CDD" id="cd02440">
    <property type="entry name" value="AdoMet_MTases"/>
    <property type="match status" value="1"/>
</dbReference>
<name>A0ABY9TAQ0_BREBE</name>
<proteinExistence type="predicted"/>
<dbReference type="Proteomes" id="UP001256827">
    <property type="component" value="Chromosome"/>
</dbReference>